<dbReference type="PANTHER" id="PTHR11475">
    <property type="entry name" value="OXIDASE/PEROXIDASE"/>
    <property type="match status" value="1"/>
</dbReference>
<sequence length="237" mass="26600">MPREVAQCLNINDQKHDSRDFCFPLQIPENDPDLPPGCLNFVRAKGVMDNSGVLLKTDDNLLPTQAGINNCLNPVKPKKCQVTDTYYNLSLNYHLIKNCTLLTRIGKDKTVFQEARKIVIAVFQHITYNDFLPLIIGQASMARFGLFSRDVNEGVFSDCYDADINPQVLDAVNVAAHRFGHSQVTNYQNLVDDNYNTVAIRVDDVFESPQLVQQKNGTNIPLIARNLACTASNRIDK</sequence>
<protein>
    <submittedName>
        <fullName evidence="5">PXDN</fullName>
        <ecNumber evidence="5">1.11.1.7</ecNumber>
    </submittedName>
</protein>
<dbReference type="InterPro" id="IPR010255">
    <property type="entry name" value="Haem_peroxidase_sf"/>
</dbReference>
<keyword evidence="5" id="KW-0560">Oxidoreductase</keyword>
<dbReference type="PRINTS" id="PR00457">
    <property type="entry name" value="ANPEROXIDASE"/>
</dbReference>
<evidence type="ECO:0000313" key="6">
    <source>
        <dbReference type="Proteomes" id="UP000683360"/>
    </source>
</evidence>
<dbReference type="EC" id="1.11.1.7" evidence="5"/>
<dbReference type="GO" id="GO:0020037">
    <property type="term" value="F:heme binding"/>
    <property type="evidence" value="ECO:0007669"/>
    <property type="project" value="InterPro"/>
</dbReference>
<dbReference type="GO" id="GO:0006979">
    <property type="term" value="P:response to oxidative stress"/>
    <property type="evidence" value="ECO:0007669"/>
    <property type="project" value="InterPro"/>
</dbReference>
<dbReference type="SUPFAM" id="SSF48113">
    <property type="entry name" value="Heme-dependent peroxidases"/>
    <property type="match status" value="1"/>
</dbReference>
<feature type="binding site" description="axial binding residue" evidence="4">
    <location>
        <position position="181"/>
    </location>
    <ligand>
        <name>heme b</name>
        <dbReference type="ChEBI" id="CHEBI:60344"/>
    </ligand>
    <ligandPart>
        <name>Fe</name>
        <dbReference type="ChEBI" id="CHEBI:18248"/>
    </ligandPart>
</feature>
<dbReference type="Gene3D" id="1.10.640.10">
    <property type="entry name" value="Haem peroxidase domain superfamily, animal type"/>
    <property type="match status" value="1"/>
</dbReference>
<evidence type="ECO:0000256" key="4">
    <source>
        <dbReference type="PIRSR" id="PIRSR619791-2"/>
    </source>
</evidence>
<keyword evidence="4" id="KW-0408">Iron</keyword>
<evidence type="ECO:0000256" key="1">
    <source>
        <dbReference type="ARBA" id="ARBA00004613"/>
    </source>
</evidence>
<dbReference type="OrthoDB" id="823504at2759"/>
<dbReference type="PANTHER" id="PTHR11475:SF4">
    <property type="entry name" value="CHORION PEROXIDASE"/>
    <property type="match status" value="1"/>
</dbReference>
<dbReference type="InterPro" id="IPR037120">
    <property type="entry name" value="Haem_peroxidase_sf_animal"/>
</dbReference>
<dbReference type="Proteomes" id="UP000683360">
    <property type="component" value="Unassembled WGS sequence"/>
</dbReference>
<dbReference type="EMBL" id="CAJPWZ010001319">
    <property type="protein sequence ID" value="CAG2212932.1"/>
    <property type="molecule type" value="Genomic_DNA"/>
</dbReference>
<comment type="subcellular location">
    <subcellularLocation>
        <location evidence="1">Secreted</location>
    </subcellularLocation>
</comment>
<accession>A0A8S3S7J5</accession>
<proteinExistence type="predicted"/>
<comment type="caution">
    <text evidence="5">The sequence shown here is derived from an EMBL/GenBank/DDBJ whole genome shotgun (WGS) entry which is preliminary data.</text>
</comment>
<keyword evidence="4" id="KW-0479">Metal-binding</keyword>
<evidence type="ECO:0000313" key="5">
    <source>
        <dbReference type="EMBL" id="CAG2212932.1"/>
    </source>
</evidence>
<dbReference type="PROSITE" id="PS50292">
    <property type="entry name" value="PEROXIDASE_3"/>
    <property type="match status" value="1"/>
</dbReference>
<keyword evidence="5" id="KW-0575">Peroxidase</keyword>
<dbReference type="GO" id="GO:0140825">
    <property type="term" value="F:lactoperoxidase activity"/>
    <property type="evidence" value="ECO:0007669"/>
    <property type="project" value="UniProtKB-EC"/>
</dbReference>
<keyword evidence="2" id="KW-0964">Secreted</keyword>
<organism evidence="5 6">
    <name type="scientific">Mytilus edulis</name>
    <name type="common">Blue mussel</name>
    <dbReference type="NCBI Taxonomy" id="6550"/>
    <lineage>
        <taxon>Eukaryota</taxon>
        <taxon>Metazoa</taxon>
        <taxon>Spiralia</taxon>
        <taxon>Lophotrochozoa</taxon>
        <taxon>Mollusca</taxon>
        <taxon>Bivalvia</taxon>
        <taxon>Autobranchia</taxon>
        <taxon>Pteriomorphia</taxon>
        <taxon>Mytilida</taxon>
        <taxon>Mytiloidea</taxon>
        <taxon>Mytilidae</taxon>
        <taxon>Mytilinae</taxon>
        <taxon>Mytilus</taxon>
    </lineage>
</organism>
<keyword evidence="3" id="KW-0325">Glycoprotein</keyword>
<dbReference type="Pfam" id="PF03098">
    <property type="entry name" value="An_peroxidase"/>
    <property type="match status" value="1"/>
</dbReference>
<gene>
    <name evidence="5" type="ORF">MEDL_26868</name>
</gene>
<evidence type="ECO:0000256" key="2">
    <source>
        <dbReference type="ARBA" id="ARBA00022525"/>
    </source>
</evidence>
<reference evidence="5" key="1">
    <citation type="submission" date="2021-03" db="EMBL/GenBank/DDBJ databases">
        <authorList>
            <person name="Bekaert M."/>
        </authorList>
    </citation>
    <scope>NUCLEOTIDE SEQUENCE</scope>
</reference>
<keyword evidence="4" id="KW-0349">Heme</keyword>
<dbReference type="GO" id="GO:0046872">
    <property type="term" value="F:metal ion binding"/>
    <property type="evidence" value="ECO:0007669"/>
    <property type="project" value="UniProtKB-KW"/>
</dbReference>
<keyword evidence="6" id="KW-1185">Reference proteome</keyword>
<name>A0A8S3S7J5_MYTED</name>
<evidence type="ECO:0000256" key="3">
    <source>
        <dbReference type="ARBA" id="ARBA00023180"/>
    </source>
</evidence>
<dbReference type="GO" id="GO:0005576">
    <property type="term" value="C:extracellular region"/>
    <property type="evidence" value="ECO:0007669"/>
    <property type="project" value="UniProtKB-SubCell"/>
</dbReference>
<dbReference type="AlphaFoldDB" id="A0A8S3S7J5"/>
<dbReference type="InterPro" id="IPR019791">
    <property type="entry name" value="Haem_peroxidase_animal"/>
</dbReference>